<gene>
    <name evidence="2" type="ORF">CLV63_11558</name>
</gene>
<reference evidence="2 3" key="1">
    <citation type="submission" date="2018-03" db="EMBL/GenBank/DDBJ databases">
        <title>Genomic Encyclopedia of Archaeal and Bacterial Type Strains, Phase II (KMG-II): from individual species to whole genera.</title>
        <authorList>
            <person name="Goeker M."/>
        </authorList>
    </citation>
    <scope>NUCLEOTIDE SEQUENCE [LARGE SCALE GENOMIC DNA]</scope>
    <source>
        <strain evidence="2 3">DSM 45312</strain>
    </source>
</reference>
<evidence type="ECO:0000313" key="2">
    <source>
        <dbReference type="EMBL" id="PSK95398.1"/>
    </source>
</evidence>
<feature type="compositionally biased region" description="Basic and acidic residues" evidence="1">
    <location>
        <begin position="1"/>
        <end position="12"/>
    </location>
</feature>
<keyword evidence="3" id="KW-1185">Reference proteome</keyword>
<name>A0A2P8DDU6_9ACTN</name>
<feature type="compositionally biased region" description="Polar residues" evidence="1">
    <location>
        <begin position="62"/>
        <end position="71"/>
    </location>
</feature>
<evidence type="ECO:0000313" key="3">
    <source>
        <dbReference type="Proteomes" id="UP000240542"/>
    </source>
</evidence>
<protein>
    <submittedName>
        <fullName evidence="2">Uncharacterized protein</fullName>
    </submittedName>
</protein>
<feature type="region of interest" description="Disordered" evidence="1">
    <location>
        <begin position="1"/>
        <end position="71"/>
    </location>
</feature>
<evidence type="ECO:0000256" key="1">
    <source>
        <dbReference type="SAM" id="MobiDB-lite"/>
    </source>
</evidence>
<organism evidence="2 3">
    <name type="scientific">Murinocardiopsis flavida</name>
    <dbReference type="NCBI Taxonomy" id="645275"/>
    <lineage>
        <taxon>Bacteria</taxon>
        <taxon>Bacillati</taxon>
        <taxon>Actinomycetota</taxon>
        <taxon>Actinomycetes</taxon>
        <taxon>Streptosporangiales</taxon>
        <taxon>Nocardiopsidaceae</taxon>
        <taxon>Murinocardiopsis</taxon>
    </lineage>
</organism>
<comment type="caution">
    <text evidence="2">The sequence shown here is derived from an EMBL/GenBank/DDBJ whole genome shotgun (WGS) entry which is preliminary data.</text>
</comment>
<dbReference type="Proteomes" id="UP000240542">
    <property type="component" value="Unassembled WGS sequence"/>
</dbReference>
<dbReference type="AlphaFoldDB" id="A0A2P8DDU6"/>
<sequence>MRLARSAERAASGREPASKPSTRTEPELGRSRVPSMCSIVDLPDPEGPTMATSSPRAIDIETPSSAVTPPG</sequence>
<accession>A0A2P8DDU6</accession>
<proteinExistence type="predicted"/>
<dbReference type="EMBL" id="PYGA01000015">
    <property type="protein sequence ID" value="PSK95398.1"/>
    <property type="molecule type" value="Genomic_DNA"/>
</dbReference>